<evidence type="ECO:0000313" key="2">
    <source>
        <dbReference type="EMBL" id="AFC24435.1"/>
    </source>
</evidence>
<dbReference type="OrthoDB" id="1117657at2"/>
<keyword evidence="3" id="KW-1185">Reference proteome</keyword>
<protein>
    <submittedName>
        <fullName evidence="2">Uncharacterized protein</fullName>
    </submittedName>
</protein>
<dbReference type="AlphaFoldDB" id="H6LAF0"/>
<accession>H6LAF0</accession>
<gene>
    <name evidence="2" type="ordered locus">SGRA_1700</name>
</gene>
<dbReference type="EMBL" id="CP002831">
    <property type="protein sequence ID" value="AFC24435.1"/>
    <property type="molecule type" value="Genomic_DNA"/>
</dbReference>
<dbReference type="KEGG" id="sgn:SGRA_1700"/>
<proteinExistence type="predicted"/>
<feature type="signal peptide" evidence="1">
    <location>
        <begin position="1"/>
        <end position="19"/>
    </location>
</feature>
<feature type="chain" id="PRO_5003605013" evidence="1">
    <location>
        <begin position="20"/>
        <end position="185"/>
    </location>
</feature>
<evidence type="ECO:0000256" key="1">
    <source>
        <dbReference type="SAM" id="SignalP"/>
    </source>
</evidence>
<reference evidence="2 3" key="1">
    <citation type="journal article" date="2012" name="Stand. Genomic Sci.">
        <title>Complete genome sequencing and analysis of Saprospira grandis str. Lewin, a predatory marine bacterium.</title>
        <authorList>
            <person name="Saw J.H."/>
            <person name="Yuryev A."/>
            <person name="Kanbe M."/>
            <person name="Hou S."/>
            <person name="Young A.G."/>
            <person name="Aizawa S."/>
            <person name="Alam M."/>
        </authorList>
    </citation>
    <scope>NUCLEOTIDE SEQUENCE [LARGE SCALE GENOMIC DNA]</scope>
    <source>
        <strain evidence="2 3">Lewin</strain>
    </source>
</reference>
<dbReference type="Proteomes" id="UP000007519">
    <property type="component" value="Chromosome"/>
</dbReference>
<keyword evidence="1" id="KW-0732">Signal</keyword>
<evidence type="ECO:0000313" key="3">
    <source>
        <dbReference type="Proteomes" id="UP000007519"/>
    </source>
</evidence>
<organism evidence="2 3">
    <name type="scientific">Saprospira grandis (strain Lewin)</name>
    <dbReference type="NCBI Taxonomy" id="984262"/>
    <lineage>
        <taxon>Bacteria</taxon>
        <taxon>Pseudomonadati</taxon>
        <taxon>Bacteroidota</taxon>
        <taxon>Saprospiria</taxon>
        <taxon>Saprospirales</taxon>
        <taxon>Saprospiraceae</taxon>
        <taxon>Saprospira</taxon>
    </lineage>
</organism>
<name>H6LAF0_SAPGL</name>
<dbReference type="HOGENOM" id="CLU_1460311_0_0_10"/>
<sequence>MRISAFIALFMSFAFLVQAQDNSEKTLVKTLMPEESSEVVFETKNATIGAEPWDQKGMRVEIEVISNMPVSVLEQLVKAGRYELEGRTEDGIFYVNAPKMEKQVTVRGKLLEEVINFNVKTPGYYVLSENRLMPDAGLAARGNMKRNIETVIVIKPVLKTTLQSDAQIELKTGDIKIGDEIIEIE</sequence>
<dbReference type="RefSeq" id="WP_015692068.1">
    <property type="nucleotide sequence ID" value="NC_016940.1"/>
</dbReference>